<keyword evidence="11" id="KW-1185">Reference proteome</keyword>
<dbReference type="NCBIfam" id="NF004784">
    <property type="entry name" value="PRK06131.1"/>
    <property type="match status" value="1"/>
</dbReference>
<dbReference type="InterPro" id="IPR042096">
    <property type="entry name" value="Dihydro-acid_dehy_C"/>
</dbReference>
<keyword evidence="2" id="KW-0001">2Fe-2S</keyword>
<feature type="domain" description="Dihydroxy-acid/6-phosphogluconate dehydratase N-terminal" evidence="8">
    <location>
        <begin position="47"/>
        <end position="353"/>
    </location>
</feature>
<dbReference type="GO" id="GO:0051537">
    <property type="term" value="F:2 iron, 2 sulfur cluster binding"/>
    <property type="evidence" value="ECO:0007669"/>
    <property type="project" value="UniProtKB-KW"/>
</dbReference>
<dbReference type="AlphaFoldDB" id="A0LRZ7"/>
<dbReference type="Pfam" id="PF00920">
    <property type="entry name" value="ILVD_EDD_N"/>
    <property type="match status" value="1"/>
</dbReference>
<dbReference type="OrthoDB" id="9807077at2"/>
<evidence type="ECO:0000256" key="4">
    <source>
        <dbReference type="ARBA" id="ARBA00023004"/>
    </source>
</evidence>
<dbReference type="PANTHER" id="PTHR43183:SF1">
    <property type="entry name" value="HYPOTHETICAL DIHYDROXY-ACID DEHYDRATASE (EUROFUNG)-RELATED"/>
    <property type="match status" value="1"/>
</dbReference>
<dbReference type="InterPro" id="IPR000581">
    <property type="entry name" value="ILV_EDD_N"/>
</dbReference>
<dbReference type="InterPro" id="IPR037237">
    <property type="entry name" value="IlvD/EDD_N"/>
</dbReference>
<dbReference type="eggNOG" id="COG0129">
    <property type="taxonomic scope" value="Bacteria"/>
</dbReference>
<evidence type="ECO:0000259" key="8">
    <source>
        <dbReference type="Pfam" id="PF00920"/>
    </source>
</evidence>
<dbReference type="HOGENOM" id="CLU_014271_3_1_11"/>
<feature type="domain" description="Dihydroxy-acid/6-phosphogluconate dehydratase C-terminal" evidence="9">
    <location>
        <begin position="370"/>
        <end position="563"/>
    </location>
</feature>
<evidence type="ECO:0000259" key="9">
    <source>
        <dbReference type="Pfam" id="PF24877"/>
    </source>
</evidence>
<gene>
    <name evidence="10" type="ordered locus">Acel_0433</name>
</gene>
<dbReference type="PANTHER" id="PTHR43183">
    <property type="entry name" value="HYPOTHETICAL DIHYDROXYACID DEHYDRATASE (EUROFUNG)-RELATED"/>
    <property type="match status" value="1"/>
</dbReference>
<dbReference type="InParanoid" id="A0LRZ7"/>
<dbReference type="Pfam" id="PF24877">
    <property type="entry name" value="ILV_EDD_C"/>
    <property type="match status" value="1"/>
</dbReference>
<proteinExistence type="inferred from homology"/>
<dbReference type="Proteomes" id="UP000008221">
    <property type="component" value="Chromosome"/>
</dbReference>
<evidence type="ECO:0000256" key="1">
    <source>
        <dbReference type="ARBA" id="ARBA00006486"/>
    </source>
</evidence>
<keyword evidence="7" id="KW-0028">Amino-acid biosynthesis</keyword>
<dbReference type="InterPro" id="IPR052352">
    <property type="entry name" value="Sugar_Degrad_Dehydratases"/>
</dbReference>
<name>A0LRZ7_ACIC1</name>
<evidence type="ECO:0000256" key="7">
    <source>
        <dbReference type="ARBA" id="ARBA00023304"/>
    </source>
</evidence>
<organism evidence="10 11">
    <name type="scientific">Acidothermus cellulolyticus (strain ATCC 43068 / DSM 8971 / 11B)</name>
    <dbReference type="NCBI Taxonomy" id="351607"/>
    <lineage>
        <taxon>Bacteria</taxon>
        <taxon>Bacillati</taxon>
        <taxon>Actinomycetota</taxon>
        <taxon>Actinomycetes</taxon>
        <taxon>Acidothermales</taxon>
        <taxon>Acidothermaceae</taxon>
        <taxon>Acidothermus</taxon>
    </lineage>
</organism>
<dbReference type="Gene3D" id="3.50.30.80">
    <property type="entry name" value="IlvD/EDD C-terminal domain-like"/>
    <property type="match status" value="1"/>
</dbReference>
<protein>
    <submittedName>
        <fullName evidence="10">Dihydroxyacid dehydratase</fullName>
        <ecNumber evidence="10">4.2.1.9</ecNumber>
    </submittedName>
</protein>
<dbReference type="InterPro" id="IPR020558">
    <property type="entry name" value="DiOHA_6PGluconate_deHydtase_CS"/>
</dbReference>
<evidence type="ECO:0000256" key="2">
    <source>
        <dbReference type="ARBA" id="ARBA00022714"/>
    </source>
</evidence>
<dbReference type="FunFam" id="3.50.30.80:FF:000001">
    <property type="entry name" value="Dihydroxy-acid dehydratase"/>
    <property type="match status" value="1"/>
</dbReference>
<dbReference type="GO" id="GO:0004160">
    <property type="term" value="F:dihydroxy-acid dehydratase activity"/>
    <property type="evidence" value="ECO:0007669"/>
    <property type="project" value="UniProtKB-EC"/>
</dbReference>
<dbReference type="InterPro" id="IPR056740">
    <property type="entry name" value="ILV_EDD_C"/>
</dbReference>
<keyword evidence="6 10" id="KW-0456">Lyase</keyword>
<dbReference type="EC" id="4.2.1.9" evidence="10"/>
<dbReference type="EMBL" id="CP000481">
    <property type="protein sequence ID" value="ABK52207.1"/>
    <property type="molecule type" value="Genomic_DNA"/>
</dbReference>
<evidence type="ECO:0000313" key="10">
    <source>
        <dbReference type="EMBL" id="ABK52207.1"/>
    </source>
</evidence>
<keyword evidence="5" id="KW-0411">Iron-sulfur</keyword>
<dbReference type="PROSITE" id="PS00886">
    <property type="entry name" value="ILVD_EDD_1"/>
    <property type="match status" value="1"/>
</dbReference>
<keyword evidence="4" id="KW-0408">Iron</keyword>
<dbReference type="GO" id="GO:0046872">
    <property type="term" value="F:metal ion binding"/>
    <property type="evidence" value="ECO:0007669"/>
    <property type="project" value="UniProtKB-KW"/>
</dbReference>
<dbReference type="SUPFAM" id="SSF52016">
    <property type="entry name" value="LeuD/IlvD-like"/>
    <property type="match status" value="1"/>
</dbReference>
<dbReference type="STRING" id="351607.Acel_0433"/>
<accession>A0LRZ7</accession>
<comment type="similarity">
    <text evidence="1">Belongs to the IlvD/Edd family.</text>
</comment>
<evidence type="ECO:0000256" key="6">
    <source>
        <dbReference type="ARBA" id="ARBA00023239"/>
    </source>
</evidence>
<dbReference type="KEGG" id="ace:Acel_0433"/>
<sequence length="586" mass="62283">MTAASNSSSRNAPLRSARWFDGDDDVAVEHRAALRSANPEFRPGGSQPVIGIADTSSELNPCNLPLRGLIPDVAQGIHDAGGIPVTLPAMSLGEDLMKPTAMLYRNLLSIEIEEYLRAYPLDGIVLLANCDKTVPGSVMGAVSANFPTMMLIGGPRPIQTFRGRRIGSGTALWRAFDQHRSGELDDAAWAEFEQCLSCGQGACNTMGTAASMAVVVETLGFTLPGTATMPADDPARRAVAHETGRRAVAAVRENVRPRDLITGISLRNAIRALNACGGSTNAILHLIAIARRAGNALSPADVAAAGRGVPVLLDIEPHGQGLVPDFHAAGGVPAILATLGDFIDRSALAGNGEPWSRVLRNAPVVNETTVIRPLDAPLRSDGAFAFLHGNLAPRGAVLKTVAASERLFQHRGPAVVFHGYDDLWSRIDDPDLEVTPESVLVLAGCGPIGGPGMPEWGMIPIPKKLAKAGVRDMVRVSDARMSGTSFGTCVLHVAPEAAIGGPLALVRDGDIIHLDVTRGRLDVEISEAELRRRAAEWVTPPNPYRRGWIALYRAHVTQADEGCDLDFLQPRTPQDIEFVEPTIGRS</sequence>
<dbReference type="SUPFAM" id="SSF143975">
    <property type="entry name" value="IlvD/EDD N-terminal domain-like"/>
    <property type="match status" value="1"/>
</dbReference>
<evidence type="ECO:0000313" key="11">
    <source>
        <dbReference type="Proteomes" id="UP000008221"/>
    </source>
</evidence>
<dbReference type="RefSeq" id="WP_011719270.1">
    <property type="nucleotide sequence ID" value="NC_008578.1"/>
</dbReference>
<evidence type="ECO:0000256" key="5">
    <source>
        <dbReference type="ARBA" id="ARBA00023014"/>
    </source>
</evidence>
<keyword evidence="7" id="KW-0100">Branched-chain amino acid biosynthesis</keyword>
<dbReference type="GO" id="GO:0009082">
    <property type="term" value="P:branched-chain amino acid biosynthetic process"/>
    <property type="evidence" value="ECO:0007669"/>
    <property type="project" value="UniProtKB-KW"/>
</dbReference>
<evidence type="ECO:0000256" key="3">
    <source>
        <dbReference type="ARBA" id="ARBA00022723"/>
    </source>
</evidence>
<keyword evidence="3" id="KW-0479">Metal-binding</keyword>
<reference evidence="10 11" key="1">
    <citation type="journal article" date="2009" name="Genome Res.">
        <title>Complete genome of the cellulolytic thermophile Acidothermus cellulolyticus 11B provides insights into its ecophysiological and evolutionary adaptations.</title>
        <authorList>
            <person name="Barabote R.D."/>
            <person name="Xie G."/>
            <person name="Leu D.H."/>
            <person name="Normand P."/>
            <person name="Necsulea A."/>
            <person name="Daubin V."/>
            <person name="Medigue C."/>
            <person name="Adney W.S."/>
            <person name="Xu X.C."/>
            <person name="Lapidus A."/>
            <person name="Parales R.E."/>
            <person name="Detter C."/>
            <person name="Pujic P."/>
            <person name="Bruce D."/>
            <person name="Lavire C."/>
            <person name="Challacombe J.F."/>
            <person name="Brettin T.S."/>
            <person name="Berry A.M."/>
        </authorList>
    </citation>
    <scope>NUCLEOTIDE SEQUENCE [LARGE SCALE GENOMIC DNA]</scope>
    <source>
        <strain evidence="11">ATCC 43068 / DSM 8971 / 11B</strain>
    </source>
</reference>